<keyword evidence="2" id="KW-1003">Cell membrane</keyword>
<dbReference type="GO" id="GO:0044038">
    <property type="term" value="P:cell wall macromolecule biosynthetic process"/>
    <property type="evidence" value="ECO:0007669"/>
    <property type="project" value="TreeGrafter"/>
</dbReference>
<dbReference type="KEGG" id="dbr:Deba_2992"/>
<protein>
    <submittedName>
        <fullName evidence="9">Glycosyl transferase, family 4, conserved region</fullName>
    </submittedName>
</protein>
<keyword evidence="4 8" id="KW-0812">Transmembrane</keyword>
<evidence type="ECO:0000256" key="7">
    <source>
        <dbReference type="PIRSR" id="PIRSR600715-1"/>
    </source>
</evidence>
<dbReference type="RefSeq" id="WP_013259782.1">
    <property type="nucleotide sequence ID" value="NC_014365.1"/>
</dbReference>
<evidence type="ECO:0000256" key="6">
    <source>
        <dbReference type="ARBA" id="ARBA00023136"/>
    </source>
</evidence>
<feature type="transmembrane region" description="Helical" evidence="8">
    <location>
        <begin position="110"/>
        <end position="130"/>
    </location>
</feature>
<keyword evidence="10" id="KW-1185">Reference proteome</keyword>
<comment type="subcellular location">
    <subcellularLocation>
        <location evidence="1">Cell membrane</location>
        <topology evidence="1">Multi-pass membrane protein</topology>
    </subcellularLocation>
</comment>
<dbReference type="GO" id="GO:0046872">
    <property type="term" value="F:metal ion binding"/>
    <property type="evidence" value="ECO:0007669"/>
    <property type="project" value="UniProtKB-KW"/>
</dbReference>
<evidence type="ECO:0000256" key="3">
    <source>
        <dbReference type="ARBA" id="ARBA00022679"/>
    </source>
</evidence>
<comment type="cofactor">
    <cofactor evidence="7">
        <name>Mg(2+)</name>
        <dbReference type="ChEBI" id="CHEBI:18420"/>
    </cofactor>
</comment>
<evidence type="ECO:0000256" key="8">
    <source>
        <dbReference type="SAM" id="Phobius"/>
    </source>
</evidence>
<feature type="transmembrane region" description="Helical" evidence="8">
    <location>
        <begin position="296"/>
        <end position="314"/>
    </location>
</feature>
<dbReference type="OrthoDB" id="9783652at2"/>
<feature type="transmembrane region" description="Helical" evidence="8">
    <location>
        <begin position="55"/>
        <end position="74"/>
    </location>
</feature>
<dbReference type="eggNOG" id="COG0472">
    <property type="taxonomic scope" value="Bacteria"/>
</dbReference>
<evidence type="ECO:0000256" key="5">
    <source>
        <dbReference type="ARBA" id="ARBA00022989"/>
    </source>
</evidence>
<sequence>MTRPPADIAWLTAITVTVAVVSAGGAALLRRYALAKGMIDVPGRRSSHTVPTPRGGGLAGVLAWLMAVAAFWTWLGLDEAWAGALLLGGGPCLAAGWLEDRRGLPIGARLSLHVLAALAALWFAGGPPVLELGGLRLEAWPWGWALAVVGLCWFVNLFNFMDGIDGIASLQAICGGGALGLMLALGGMWPPAFCAWALAAAAAGFLLLNRPPAKIFMGDAGSYGFGFGLAALGLLAAVRGGAPLAAVIILQMAFLFDATLTLLRRLLRGEAVHRAHREHYYQRAVRAGLSHGQVDLAVLAINAALIGLALAVYFRPGLWPPALALALAIVGAACWAVTGLERRAASPAGRPRLER</sequence>
<feature type="transmembrane region" description="Helical" evidence="8">
    <location>
        <begin position="167"/>
        <end position="184"/>
    </location>
</feature>
<evidence type="ECO:0000256" key="4">
    <source>
        <dbReference type="ARBA" id="ARBA00022692"/>
    </source>
</evidence>
<dbReference type="GO" id="GO:0005886">
    <property type="term" value="C:plasma membrane"/>
    <property type="evidence" value="ECO:0007669"/>
    <property type="project" value="UniProtKB-SubCell"/>
</dbReference>
<name>E1QKY6_DESB2</name>
<keyword evidence="6 8" id="KW-0472">Membrane</keyword>
<feature type="transmembrane region" description="Helical" evidence="8">
    <location>
        <begin position="142"/>
        <end position="160"/>
    </location>
</feature>
<dbReference type="AlphaFoldDB" id="E1QKY6"/>
<evidence type="ECO:0000256" key="1">
    <source>
        <dbReference type="ARBA" id="ARBA00004651"/>
    </source>
</evidence>
<dbReference type="Proteomes" id="UP000009047">
    <property type="component" value="Chromosome"/>
</dbReference>
<gene>
    <name evidence="9" type="ordered locus">Deba_2992</name>
</gene>
<keyword evidence="3 9" id="KW-0808">Transferase</keyword>
<dbReference type="Pfam" id="PF00953">
    <property type="entry name" value="Glycos_transf_4"/>
    <property type="match status" value="1"/>
</dbReference>
<evidence type="ECO:0000256" key="2">
    <source>
        <dbReference type="ARBA" id="ARBA00022475"/>
    </source>
</evidence>
<evidence type="ECO:0000313" key="10">
    <source>
        <dbReference type="Proteomes" id="UP000009047"/>
    </source>
</evidence>
<evidence type="ECO:0000313" key="9">
    <source>
        <dbReference type="EMBL" id="ADK86345.1"/>
    </source>
</evidence>
<dbReference type="GO" id="GO:0016780">
    <property type="term" value="F:phosphotransferase activity, for other substituted phosphate groups"/>
    <property type="evidence" value="ECO:0007669"/>
    <property type="project" value="InterPro"/>
</dbReference>
<feature type="transmembrane region" description="Helical" evidence="8">
    <location>
        <begin position="220"/>
        <end position="238"/>
    </location>
</feature>
<dbReference type="PANTHER" id="PTHR22926:SF3">
    <property type="entry name" value="UNDECAPRENYL-PHOSPHATE ALPHA-N-ACETYLGLUCOSAMINYL 1-PHOSPHATE TRANSFERASE"/>
    <property type="match status" value="1"/>
</dbReference>
<dbReference type="EMBL" id="CP002085">
    <property type="protein sequence ID" value="ADK86345.1"/>
    <property type="molecule type" value="Genomic_DNA"/>
</dbReference>
<accession>E1QKY6</accession>
<feature type="binding site" evidence="7">
    <location>
        <position position="159"/>
    </location>
    <ligand>
        <name>Mg(2+)</name>
        <dbReference type="ChEBI" id="CHEBI:18420"/>
    </ligand>
</feature>
<proteinExistence type="predicted"/>
<organism evidence="9 10">
    <name type="scientific">Desulfarculus baarsii (strain ATCC 33931 / DSM 2075 / LMG 7858 / VKM B-1802 / 2st14)</name>
    <dbReference type="NCBI Taxonomy" id="644282"/>
    <lineage>
        <taxon>Bacteria</taxon>
        <taxon>Pseudomonadati</taxon>
        <taxon>Thermodesulfobacteriota</taxon>
        <taxon>Desulfarculia</taxon>
        <taxon>Desulfarculales</taxon>
        <taxon>Desulfarculaceae</taxon>
        <taxon>Desulfarculus</taxon>
    </lineage>
</organism>
<feature type="transmembrane region" description="Helical" evidence="8">
    <location>
        <begin position="320"/>
        <end position="340"/>
    </location>
</feature>
<dbReference type="HOGENOM" id="CLU_023982_3_1_7"/>
<feature type="transmembrane region" description="Helical" evidence="8">
    <location>
        <begin position="244"/>
        <end position="267"/>
    </location>
</feature>
<dbReference type="STRING" id="644282.Deba_2992"/>
<keyword evidence="7" id="KW-0479">Metal-binding</keyword>
<reference evidence="9 10" key="1">
    <citation type="journal article" date="2010" name="Stand. Genomic Sci.">
        <title>Complete genome sequence of Desulfarculus baarsii type strain (2st14).</title>
        <authorList>
            <person name="Sun H."/>
            <person name="Spring S."/>
            <person name="Lapidus A."/>
            <person name="Davenport K."/>
            <person name="Del Rio T.G."/>
            <person name="Tice H."/>
            <person name="Nolan M."/>
            <person name="Copeland A."/>
            <person name="Cheng J.F."/>
            <person name="Lucas S."/>
            <person name="Tapia R."/>
            <person name="Goodwin L."/>
            <person name="Pitluck S."/>
            <person name="Ivanova N."/>
            <person name="Pagani I."/>
            <person name="Mavromatis K."/>
            <person name="Ovchinnikova G."/>
            <person name="Pati A."/>
            <person name="Chen A."/>
            <person name="Palaniappan K."/>
            <person name="Hauser L."/>
            <person name="Chang Y.J."/>
            <person name="Jeffries C.D."/>
            <person name="Detter J.C."/>
            <person name="Han C."/>
            <person name="Rohde M."/>
            <person name="Brambilla E."/>
            <person name="Goker M."/>
            <person name="Woyke T."/>
            <person name="Bristow J."/>
            <person name="Eisen J.A."/>
            <person name="Markowitz V."/>
            <person name="Hugenholtz P."/>
            <person name="Kyrpides N.C."/>
            <person name="Klenk H.P."/>
            <person name="Land M."/>
        </authorList>
    </citation>
    <scope>NUCLEOTIDE SEQUENCE [LARGE SCALE GENOMIC DNA]</scope>
    <source>
        <strain evidence="10">ATCC 33931 / DSM 2075 / LMG 7858 / VKM B-1802 / 2st14</strain>
    </source>
</reference>
<dbReference type="InterPro" id="IPR000715">
    <property type="entry name" value="Glycosyl_transferase_4"/>
</dbReference>
<dbReference type="PANTHER" id="PTHR22926">
    <property type="entry name" value="PHOSPHO-N-ACETYLMURAMOYL-PENTAPEPTIDE-TRANSFERASE"/>
    <property type="match status" value="1"/>
</dbReference>
<keyword evidence="7" id="KW-0460">Magnesium</keyword>
<feature type="transmembrane region" description="Helical" evidence="8">
    <location>
        <begin position="80"/>
        <end position="98"/>
    </location>
</feature>
<keyword evidence="5 8" id="KW-1133">Transmembrane helix</keyword>
<feature type="binding site" evidence="7">
    <location>
        <position position="219"/>
    </location>
    <ligand>
        <name>Mg(2+)</name>
        <dbReference type="ChEBI" id="CHEBI:18420"/>
    </ligand>
</feature>
<feature type="transmembrane region" description="Helical" evidence="8">
    <location>
        <begin position="6"/>
        <end position="29"/>
    </location>
</feature>
<dbReference type="GO" id="GO:0071555">
    <property type="term" value="P:cell wall organization"/>
    <property type="evidence" value="ECO:0007669"/>
    <property type="project" value="TreeGrafter"/>
</dbReference>
<feature type="transmembrane region" description="Helical" evidence="8">
    <location>
        <begin position="190"/>
        <end position="208"/>
    </location>
</feature>
<dbReference type="GO" id="GO:0009103">
    <property type="term" value="P:lipopolysaccharide biosynthetic process"/>
    <property type="evidence" value="ECO:0007669"/>
    <property type="project" value="TreeGrafter"/>
</dbReference>